<keyword evidence="6" id="KW-0812">Transmembrane</keyword>
<keyword evidence="3" id="KW-1003">Cell membrane</keyword>
<comment type="similarity">
    <text evidence="9">Belongs to the GSP H family.</text>
</comment>
<evidence type="ECO:0000259" key="11">
    <source>
        <dbReference type="Pfam" id="PF12019"/>
    </source>
</evidence>
<evidence type="ECO:0000256" key="2">
    <source>
        <dbReference type="ARBA" id="ARBA00021549"/>
    </source>
</evidence>
<dbReference type="Gene3D" id="3.55.40.10">
    <property type="entry name" value="minor pseudopilin epsh domain"/>
    <property type="match status" value="1"/>
</dbReference>
<evidence type="ECO:0000256" key="6">
    <source>
        <dbReference type="ARBA" id="ARBA00022692"/>
    </source>
</evidence>
<evidence type="ECO:0000256" key="3">
    <source>
        <dbReference type="ARBA" id="ARBA00022475"/>
    </source>
</evidence>
<comment type="subcellular location">
    <subcellularLocation>
        <location evidence="1">Cell inner membrane</location>
        <topology evidence="1">Single-pass membrane protein</topology>
    </subcellularLocation>
</comment>
<comment type="caution">
    <text evidence="12">The sequence shown here is derived from an EMBL/GenBank/DDBJ whole genome shotgun (WGS) entry which is preliminary data.</text>
</comment>
<gene>
    <name evidence="12" type="ORF">DGD08_13315</name>
</gene>
<feature type="domain" description="General secretion pathway GspH" evidence="11">
    <location>
        <begin position="43"/>
        <end position="137"/>
    </location>
</feature>
<accession>A0A3D4VC31</accession>
<sequence>MSPTRRGSTTIEQLVTMTILAITATIALVGGGPVLDAAAVEAATQEAAALFALARDHALATGTPTAVRIDGPAQHLIVHAARDTIAIARFAESHVRIEASRDSMAYGPSGLGTGAANLRLTLTRGHRADTITVSRLGRVSHL</sequence>
<evidence type="ECO:0000313" key="13">
    <source>
        <dbReference type="Proteomes" id="UP000264071"/>
    </source>
</evidence>
<keyword evidence="7" id="KW-1133">Transmembrane helix</keyword>
<dbReference type="AlphaFoldDB" id="A0A3D4VC31"/>
<dbReference type="InterPro" id="IPR045584">
    <property type="entry name" value="Pilin-like"/>
</dbReference>
<evidence type="ECO:0000256" key="9">
    <source>
        <dbReference type="ARBA" id="ARBA00025772"/>
    </source>
</evidence>
<evidence type="ECO:0000256" key="5">
    <source>
        <dbReference type="ARBA" id="ARBA00022519"/>
    </source>
</evidence>
<evidence type="ECO:0000256" key="7">
    <source>
        <dbReference type="ARBA" id="ARBA00022989"/>
    </source>
</evidence>
<dbReference type="GO" id="GO:0015627">
    <property type="term" value="C:type II protein secretion system complex"/>
    <property type="evidence" value="ECO:0007669"/>
    <property type="project" value="InterPro"/>
</dbReference>
<dbReference type="Proteomes" id="UP000264071">
    <property type="component" value="Unassembled WGS sequence"/>
</dbReference>
<dbReference type="GO" id="GO:0005886">
    <property type="term" value="C:plasma membrane"/>
    <property type="evidence" value="ECO:0007669"/>
    <property type="project" value="UniProtKB-SubCell"/>
</dbReference>
<keyword evidence="8" id="KW-0472">Membrane</keyword>
<dbReference type="EMBL" id="DPIY01000010">
    <property type="protein sequence ID" value="HCT58178.1"/>
    <property type="molecule type" value="Genomic_DNA"/>
</dbReference>
<dbReference type="GO" id="GO:0015628">
    <property type="term" value="P:protein secretion by the type II secretion system"/>
    <property type="evidence" value="ECO:0007669"/>
    <property type="project" value="InterPro"/>
</dbReference>
<evidence type="ECO:0000256" key="1">
    <source>
        <dbReference type="ARBA" id="ARBA00004377"/>
    </source>
</evidence>
<evidence type="ECO:0000256" key="4">
    <source>
        <dbReference type="ARBA" id="ARBA00022481"/>
    </source>
</evidence>
<keyword evidence="5" id="KW-0997">Cell inner membrane</keyword>
<keyword evidence="4" id="KW-0488">Methylation</keyword>
<dbReference type="InterPro" id="IPR022346">
    <property type="entry name" value="T2SS_GspH"/>
</dbReference>
<dbReference type="SUPFAM" id="SSF54523">
    <property type="entry name" value="Pili subunits"/>
    <property type="match status" value="1"/>
</dbReference>
<name>A0A3D4VC31_9BACT</name>
<proteinExistence type="inferred from homology"/>
<evidence type="ECO:0000313" key="12">
    <source>
        <dbReference type="EMBL" id="HCT58178.1"/>
    </source>
</evidence>
<evidence type="ECO:0000256" key="10">
    <source>
        <dbReference type="ARBA" id="ARBA00030775"/>
    </source>
</evidence>
<organism evidence="12 13">
    <name type="scientific">Gemmatimonas aurantiaca</name>
    <dbReference type="NCBI Taxonomy" id="173480"/>
    <lineage>
        <taxon>Bacteria</taxon>
        <taxon>Pseudomonadati</taxon>
        <taxon>Gemmatimonadota</taxon>
        <taxon>Gemmatimonadia</taxon>
        <taxon>Gemmatimonadales</taxon>
        <taxon>Gemmatimonadaceae</taxon>
        <taxon>Gemmatimonas</taxon>
    </lineage>
</organism>
<reference evidence="12 13" key="1">
    <citation type="journal article" date="2018" name="Nat. Biotechnol.">
        <title>A standardized bacterial taxonomy based on genome phylogeny substantially revises the tree of life.</title>
        <authorList>
            <person name="Parks D.H."/>
            <person name="Chuvochina M."/>
            <person name="Waite D.W."/>
            <person name="Rinke C."/>
            <person name="Skarshewski A."/>
            <person name="Chaumeil P.A."/>
            <person name="Hugenholtz P."/>
        </authorList>
    </citation>
    <scope>NUCLEOTIDE SEQUENCE [LARGE SCALE GENOMIC DNA]</scope>
    <source>
        <strain evidence="12">UBA8844</strain>
    </source>
</reference>
<evidence type="ECO:0000256" key="8">
    <source>
        <dbReference type="ARBA" id="ARBA00023136"/>
    </source>
</evidence>
<dbReference type="Pfam" id="PF12019">
    <property type="entry name" value="GspH"/>
    <property type="match status" value="1"/>
</dbReference>
<protein>
    <recommendedName>
        <fullName evidence="2">Type II secretion system protein H</fullName>
    </recommendedName>
    <alternativeName>
        <fullName evidence="10">General secretion pathway protein H</fullName>
    </alternativeName>
</protein>